<proteinExistence type="predicted"/>
<dbReference type="HOGENOM" id="CLU_408814_0_0_1"/>
<organism evidence="3 4">
    <name type="scientific">Phialophora macrospora</name>
    <dbReference type="NCBI Taxonomy" id="1851006"/>
    <lineage>
        <taxon>Eukaryota</taxon>
        <taxon>Fungi</taxon>
        <taxon>Dikarya</taxon>
        <taxon>Ascomycota</taxon>
        <taxon>Pezizomycotina</taxon>
        <taxon>Eurotiomycetes</taxon>
        <taxon>Chaetothyriomycetidae</taxon>
        <taxon>Chaetothyriales</taxon>
        <taxon>Herpotrichiellaceae</taxon>
        <taxon>Phialophora</taxon>
    </lineage>
</organism>
<evidence type="ECO:0000259" key="2">
    <source>
        <dbReference type="SMART" id="SM00256"/>
    </source>
</evidence>
<dbReference type="InterPro" id="IPR036047">
    <property type="entry name" value="F-box-like_dom_sf"/>
</dbReference>
<protein>
    <recommendedName>
        <fullName evidence="2">F-box domain-containing protein</fullName>
    </recommendedName>
</protein>
<dbReference type="Gene3D" id="1.20.1280.50">
    <property type="match status" value="1"/>
</dbReference>
<dbReference type="InterPro" id="IPR001810">
    <property type="entry name" value="F-box_dom"/>
</dbReference>
<evidence type="ECO:0000313" key="4">
    <source>
        <dbReference type="Proteomes" id="UP000054266"/>
    </source>
</evidence>
<accession>A0A0D2G0P2</accession>
<dbReference type="Pfam" id="PF00646">
    <property type="entry name" value="F-box"/>
    <property type="match status" value="1"/>
</dbReference>
<feature type="region of interest" description="Disordered" evidence="1">
    <location>
        <begin position="53"/>
        <end position="91"/>
    </location>
</feature>
<feature type="domain" description="F-box" evidence="2">
    <location>
        <begin position="383"/>
        <end position="423"/>
    </location>
</feature>
<gene>
    <name evidence="3" type="ORF">PV04_00519</name>
</gene>
<dbReference type="SUPFAM" id="SSF81383">
    <property type="entry name" value="F-box domain"/>
    <property type="match status" value="2"/>
</dbReference>
<dbReference type="CDD" id="cd09917">
    <property type="entry name" value="F-box_SF"/>
    <property type="match status" value="1"/>
</dbReference>
<dbReference type="EMBL" id="KN846956">
    <property type="protein sequence ID" value="KIW72315.1"/>
    <property type="molecule type" value="Genomic_DNA"/>
</dbReference>
<keyword evidence="4" id="KW-1185">Reference proteome</keyword>
<dbReference type="Proteomes" id="UP000054266">
    <property type="component" value="Unassembled WGS sequence"/>
</dbReference>
<evidence type="ECO:0000313" key="3">
    <source>
        <dbReference type="EMBL" id="KIW72315.1"/>
    </source>
</evidence>
<dbReference type="AlphaFoldDB" id="A0A0D2G0P2"/>
<sequence>MIYPGDQYSLVNRPRMTAGITRKPLSIGYQTRMDIGQWERAQAPFIQLPECVKQESTRPHSGLTRSESTPPHSAHTGISKDHSGCLPEGQDGEQAIVPREKSDATVHMLDAPAIHPGLTCDCPGSMPAAQQNQLFKPPSFASASSQSPSRSNLASIPPGVVVGIWPCIATSSPRSSLRILYHPEQARTSSLCGFDGANDELDGTQSATISRSASVSHLNVPSIRPLRPSVVHFLSDEHLNWREAARRKERDDFTNPFGPDDSPSRRTSSASEGTIYLRPNAFAGHRDTLARLHYFAKSDEDEQTAADSDDESYITAWTRRPSTSTPSRRYSLAGGNLDIFLPQRIVDAVLSYLSFEDYKALRTVCRQWHATLPQPNLPGAYRLPREVLKHIFSYLSPWDFDAARHTCKTWFLAGLDCKVLEPMLRDCGCQSGLAADIGRVQGNIVAKRRSWDTQLGPMEPDANRVIDKEWLCSKRLATESRLSPYWQGDSLSGNFASSSRLSVTEEVDFSKILTSFVSPTKSRFTVSACGKFVLVVSGGDISIYSLSDPDHSLDPVVRLATGIDVLKVSMDTSSERYSVAALLAGRIGMLWDLHGGHVQTRHRSNSGETMNLGMQTHIQSSAGFQNFRPSVVNLPVRMPEVVALESSDYNLGPATLLSNPSPSNAPPSTPFL</sequence>
<dbReference type="SMART" id="SM00256">
    <property type="entry name" value="FBOX"/>
    <property type="match status" value="2"/>
</dbReference>
<feature type="region of interest" description="Disordered" evidence="1">
    <location>
        <begin position="250"/>
        <end position="273"/>
    </location>
</feature>
<dbReference type="Pfam" id="PF12937">
    <property type="entry name" value="F-box-like"/>
    <property type="match status" value="1"/>
</dbReference>
<evidence type="ECO:0000256" key="1">
    <source>
        <dbReference type="SAM" id="MobiDB-lite"/>
    </source>
</evidence>
<reference evidence="3 4" key="1">
    <citation type="submission" date="2015-01" db="EMBL/GenBank/DDBJ databases">
        <title>The Genome Sequence of Capronia semiimmersa CBS27337.</title>
        <authorList>
            <consortium name="The Broad Institute Genomics Platform"/>
            <person name="Cuomo C."/>
            <person name="de Hoog S."/>
            <person name="Gorbushina A."/>
            <person name="Stielow B."/>
            <person name="Teixiera M."/>
            <person name="Abouelleil A."/>
            <person name="Chapman S.B."/>
            <person name="Priest M."/>
            <person name="Young S.K."/>
            <person name="Wortman J."/>
            <person name="Nusbaum C."/>
            <person name="Birren B."/>
        </authorList>
    </citation>
    <scope>NUCLEOTIDE SEQUENCE [LARGE SCALE GENOMIC DNA]</scope>
    <source>
        <strain evidence="3 4">CBS 27337</strain>
    </source>
</reference>
<name>A0A0D2G0P2_9EURO</name>
<feature type="domain" description="F-box" evidence="2">
    <location>
        <begin position="341"/>
        <end position="382"/>
    </location>
</feature>